<dbReference type="InterPro" id="IPR016187">
    <property type="entry name" value="CTDL_fold"/>
</dbReference>
<evidence type="ECO:0000313" key="2">
    <source>
        <dbReference type="EMBL" id="QPJ65831.1"/>
    </source>
</evidence>
<dbReference type="Pfam" id="PF03781">
    <property type="entry name" value="FGE-sulfatase"/>
    <property type="match status" value="1"/>
</dbReference>
<evidence type="ECO:0000313" key="3">
    <source>
        <dbReference type="Proteomes" id="UP000594464"/>
    </source>
</evidence>
<reference evidence="3" key="1">
    <citation type="submission" date="2020-02" db="EMBL/GenBank/DDBJ databases">
        <title>Genomic and physiological characterization of two novel Nitrospinaceae genera.</title>
        <authorList>
            <person name="Mueller A.J."/>
            <person name="Jung M.-Y."/>
            <person name="Strachan C.R."/>
            <person name="Herbold C.W."/>
            <person name="Kirkegaard R.H."/>
            <person name="Daims H."/>
        </authorList>
    </citation>
    <scope>NUCLEOTIDE SEQUENCE [LARGE SCALE GENOMIC DNA]</scope>
</reference>
<dbReference type="EMBL" id="CP048620">
    <property type="protein sequence ID" value="QPJ65831.1"/>
    <property type="molecule type" value="Genomic_DNA"/>
</dbReference>
<dbReference type="Proteomes" id="UP000594464">
    <property type="component" value="Chromosome"/>
</dbReference>
<sequence length="265" mass="30286">MKFWLLFFTFFLGSGNHSTAHGGEAIEGMVFFPPGEFMMGSDNVTGKDDEHPKRPVYLDGFYLDQYEVSGKDFEIYLEKYSNEHPTITGWYGRKVKPDMADSPVFGLTWERCQNYCLRNGKRLPTEAEWERAASGLEERLYPWGNEEPSPEHANFGKCCFIMRGSILSPVDGYEAGKTPEGVYNLAGNIAEWVYDWYDRNYYKDSPYKNPRGPESGEFHVIRGGAWNSLPVYLRNASRYGYDDAKDYYGIGCRCALSGTTKVNNE</sequence>
<name>A0A7T0C3G6_9BACT</name>
<dbReference type="SUPFAM" id="SSF56436">
    <property type="entry name" value="C-type lectin-like"/>
    <property type="match status" value="1"/>
</dbReference>
<proteinExistence type="predicted"/>
<organism evidence="2 3">
    <name type="scientific">Candidatus Nitrohelix vancouverensis</name>
    <dbReference type="NCBI Taxonomy" id="2705534"/>
    <lineage>
        <taxon>Bacteria</taxon>
        <taxon>Pseudomonadati</taxon>
        <taxon>Nitrospinota/Tectimicrobiota group</taxon>
        <taxon>Nitrospinota</taxon>
        <taxon>Nitrospinia</taxon>
        <taxon>Nitrospinales</taxon>
        <taxon>Nitrospinaceae</taxon>
        <taxon>Candidatus Nitrohelix</taxon>
    </lineage>
</organism>
<dbReference type="PANTHER" id="PTHR23150:SF19">
    <property type="entry name" value="FORMYLGLYCINE-GENERATING ENZYME"/>
    <property type="match status" value="1"/>
</dbReference>
<accession>A0A7T0C3G6</accession>
<dbReference type="PANTHER" id="PTHR23150">
    <property type="entry name" value="SULFATASE MODIFYING FACTOR 1, 2"/>
    <property type="match status" value="1"/>
</dbReference>
<dbReference type="InterPro" id="IPR042095">
    <property type="entry name" value="SUMF_sf"/>
</dbReference>
<dbReference type="KEGG" id="nva:G3M78_10680"/>
<dbReference type="InterPro" id="IPR051043">
    <property type="entry name" value="Sulfatase_Mod_Factor_Kinase"/>
</dbReference>
<protein>
    <submittedName>
        <fullName evidence="2">Formylglycine-generating enzyme family protein</fullName>
    </submittedName>
</protein>
<dbReference type="Gene3D" id="3.90.1580.10">
    <property type="entry name" value="paralog of FGE (formylglycine-generating enzyme)"/>
    <property type="match status" value="1"/>
</dbReference>
<dbReference type="AlphaFoldDB" id="A0A7T0C3G6"/>
<dbReference type="InterPro" id="IPR005532">
    <property type="entry name" value="SUMF_dom"/>
</dbReference>
<gene>
    <name evidence="2" type="ORF">G3M78_10680</name>
</gene>
<evidence type="ECO:0000259" key="1">
    <source>
        <dbReference type="Pfam" id="PF03781"/>
    </source>
</evidence>
<dbReference type="GO" id="GO:0120147">
    <property type="term" value="F:formylglycine-generating oxidase activity"/>
    <property type="evidence" value="ECO:0007669"/>
    <property type="project" value="TreeGrafter"/>
</dbReference>
<feature type="domain" description="Sulfatase-modifying factor enzyme-like" evidence="1">
    <location>
        <begin position="27"/>
        <end position="255"/>
    </location>
</feature>